<dbReference type="Proteomes" id="UP000529795">
    <property type="component" value="Unassembled WGS sequence"/>
</dbReference>
<organism evidence="2 3">
    <name type="scientific">Sphingomonas jinjuensis</name>
    <dbReference type="NCBI Taxonomy" id="535907"/>
    <lineage>
        <taxon>Bacteria</taxon>
        <taxon>Pseudomonadati</taxon>
        <taxon>Pseudomonadota</taxon>
        <taxon>Alphaproteobacteria</taxon>
        <taxon>Sphingomonadales</taxon>
        <taxon>Sphingomonadaceae</taxon>
        <taxon>Sphingomonas</taxon>
    </lineage>
</organism>
<evidence type="ECO:0000313" key="2">
    <source>
        <dbReference type="EMBL" id="MBB4155467.1"/>
    </source>
</evidence>
<keyword evidence="3" id="KW-1185">Reference proteome</keyword>
<sequence length="198" mass="21544">MAQRKARRRIARRRGAGWWIVPILFVALVAGAVALMAWPDAVDRQVHPDRYRVSGTAMLAADRYVVAANAVLARGEMIARIEAPRGEGPVLALASGEATVFLDPPNARVLGVARGGGWYDGAVRWMRWRRHDDAGRPLAAPALAVDRVLALAGKLGRARWVSVEWPTERRADWVVAYRQGRVLVADDAGGAVVVGARE</sequence>
<gene>
    <name evidence="2" type="ORF">GGQ80_003390</name>
</gene>
<dbReference type="AlphaFoldDB" id="A0A840FIE6"/>
<accession>A0A840FIE6</accession>
<keyword evidence="1" id="KW-1133">Transmembrane helix</keyword>
<comment type="caution">
    <text evidence="2">The sequence shown here is derived from an EMBL/GenBank/DDBJ whole genome shotgun (WGS) entry which is preliminary data.</text>
</comment>
<evidence type="ECO:0000313" key="3">
    <source>
        <dbReference type="Proteomes" id="UP000529795"/>
    </source>
</evidence>
<reference evidence="2 3" key="1">
    <citation type="submission" date="2020-08" db="EMBL/GenBank/DDBJ databases">
        <title>Genomic Encyclopedia of Type Strains, Phase IV (KMG-IV): sequencing the most valuable type-strain genomes for metagenomic binning, comparative biology and taxonomic classification.</title>
        <authorList>
            <person name="Goeker M."/>
        </authorList>
    </citation>
    <scope>NUCLEOTIDE SEQUENCE [LARGE SCALE GENOMIC DNA]</scope>
    <source>
        <strain evidence="2 3">YC6723</strain>
    </source>
</reference>
<dbReference type="RefSeq" id="WP_183987000.1">
    <property type="nucleotide sequence ID" value="NZ_JACIEV010000012.1"/>
</dbReference>
<proteinExistence type="predicted"/>
<keyword evidence="1" id="KW-0812">Transmembrane</keyword>
<feature type="transmembrane region" description="Helical" evidence="1">
    <location>
        <begin position="16"/>
        <end position="38"/>
    </location>
</feature>
<name>A0A840FIE6_9SPHN</name>
<protein>
    <submittedName>
        <fullName evidence="2">Uncharacterized protein</fullName>
    </submittedName>
</protein>
<dbReference type="EMBL" id="JACIEV010000012">
    <property type="protein sequence ID" value="MBB4155467.1"/>
    <property type="molecule type" value="Genomic_DNA"/>
</dbReference>
<keyword evidence="1" id="KW-0472">Membrane</keyword>
<evidence type="ECO:0000256" key="1">
    <source>
        <dbReference type="SAM" id="Phobius"/>
    </source>
</evidence>